<gene>
    <name evidence="2" type="ORF">TSPGSL018_23739</name>
</gene>
<feature type="region of interest" description="Disordered" evidence="1">
    <location>
        <begin position="52"/>
        <end position="76"/>
    </location>
</feature>
<dbReference type="EMBL" id="GBEZ01024717">
    <property type="protein sequence ID" value="JAC62300.1"/>
    <property type="molecule type" value="Transcribed_RNA"/>
</dbReference>
<dbReference type="AlphaFoldDB" id="A0A061QV11"/>
<name>A0A061QV11_9CHLO</name>
<proteinExistence type="predicted"/>
<feature type="non-terminal residue" evidence="2">
    <location>
        <position position="1"/>
    </location>
</feature>
<feature type="region of interest" description="Disordered" evidence="1">
    <location>
        <begin position="1"/>
        <end position="28"/>
    </location>
</feature>
<evidence type="ECO:0000256" key="1">
    <source>
        <dbReference type="SAM" id="MobiDB-lite"/>
    </source>
</evidence>
<sequence length="76" mass="8140">GWTASAAEQKDSYRGALQAGSVGSGEGRRLYIGCPTRPVSLPLPLLPSLPRPRAEMSPCLTDPSQWCGRHRAAPPR</sequence>
<evidence type="ECO:0000313" key="2">
    <source>
        <dbReference type="EMBL" id="JAC62300.1"/>
    </source>
</evidence>
<organism evidence="2">
    <name type="scientific">Tetraselmis sp. GSL018</name>
    <dbReference type="NCBI Taxonomy" id="582737"/>
    <lineage>
        <taxon>Eukaryota</taxon>
        <taxon>Viridiplantae</taxon>
        <taxon>Chlorophyta</taxon>
        <taxon>core chlorophytes</taxon>
        <taxon>Chlorodendrophyceae</taxon>
        <taxon>Chlorodendrales</taxon>
        <taxon>Chlorodendraceae</taxon>
        <taxon>Tetraselmis</taxon>
    </lineage>
</organism>
<protein>
    <submittedName>
        <fullName evidence="2">Uncharacterized protein</fullName>
    </submittedName>
</protein>
<accession>A0A061QV11</accession>
<reference evidence="2" key="1">
    <citation type="submission" date="2014-05" db="EMBL/GenBank/DDBJ databases">
        <title>The transcriptome of the halophilic microalga Tetraselmis sp. GSL018 isolated from the Great Salt Lake, Utah.</title>
        <authorList>
            <person name="Jinkerson R.E."/>
            <person name="D'Adamo S."/>
            <person name="Posewitz M.C."/>
        </authorList>
    </citation>
    <scope>NUCLEOTIDE SEQUENCE</scope>
    <source>
        <strain evidence="2">GSL018</strain>
    </source>
</reference>
<feature type="non-terminal residue" evidence="2">
    <location>
        <position position="76"/>
    </location>
</feature>